<feature type="region of interest" description="Disordered" evidence="1">
    <location>
        <begin position="455"/>
        <end position="575"/>
    </location>
</feature>
<keyword evidence="3" id="KW-1185">Reference proteome</keyword>
<feature type="compositionally biased region" description="Low complexity" evidence="1">
    <location>
        <begin position="455"/>
        <end position="468"/>
    </location>
</feature>
<protein>
    <submittedName>
        <fullName evidence="2">Uncharacterized protein</fullName>
    </submittedName>
</protein>
<sequence>MAPAQRTFTLIPQHPVRNDPAAPTRPMTSKQVQKAYKAATKGPRLTRAERIREEKAEQERIRKEFEKEKASAKARAAREKKKGKELAEKEEKRKKGLPLVSVRPSQETIAWFVRGNGTAKKRDSEGRDVKANETPEPVTPCPPVKAPRLGDILEDEEGDEGDEGEDERDDRKEDRWENKEKDEKELEMGKKRDERKEEIKEMRNDMDPWNDLDAADDLDDLEEMEELEKQGKLDDYFDEELASDLLQDLVEEARESMSKRQRPPLITSAPALQSNNTITIQGQTKSTTEHAQNTNAPTIQKGPNPMTGYAQDLGLARKPRPEYSPPRPKPSFQRPHPVTPARHSPSPSPPHQDPPLSTQAILFNFDDFFPSSSQQARELEEEVAEERQSTAAAAPEPEPPEPSLPEPIIASPSPPPRRFFTSSGSHELMSLALHRSRRTAALEQIQQRERERIRAGMAVRAQAEAQARAKTKPTTPAPIKHTAAAPTKLVTTAPFKPIPQPNRVIRPQPGARAPTKTNPTTAPPLKLVTVPSTKRVPEPKMITKRSSQSNKENVAPHQSPADEPSASQETEYGGDWVDEIALELMI</sequence>
<gene>
    <name evidence="2" type="ORF">QQX98_001040</name>
</gene>
<reference evidence="2 3" key="1">
    <citation type="journal article" date="2025" name="Microbiol. Resour. Announc.">
        <title>Draft genome sequences for Neonectria magnoliae and Neonectria punicea, canker pathogens of Liriodendron tulipifera and Acer saccharum in West Virginia.</title>
        <authorList>
            <person name="Petronek H.M."/>
            <person name="Kasson M.T."/>
            <person name="Metheny A.M."/>
            <person name="Stauder C.M."/>
            <person name="Lovett B."/>
            <person name="Lynch S.C."/>
            <person name="Garnas J.R."/>
            <person name="Kasson L.R."/>
            <person name="Stajich J.E."/>
        </authorList>
    </citation>
    <scope>NUCLEOTIDE SEQUENCE [LARGE SCALE GENOMIC DNA]</scope>
    <source>
        <strain evidence="2 3">NRRL 64653</strain>
    </source>
</reference>
<proteinExistence type="predicted"/>
<accession>A0ABR1HQX1</accession>
<feature type="region of interest" description="Disordered" evidence="1">
    <location>
        <begin position="113"/>
        <end position="214"/>
    </location>
</feature>
<feature type="compositionally biased region" description="Low complexity" evidence="1">
    <location>
        <begin position="513"/>
        <end position="527"/>
    </location>
</feature>
<feature type="region of interest" description="Disordered" evidence="1">
    <location>
        <begin position="253"/>
        <end position="425"/>
    </location>
</feature>
<organism evidence="2 3">
    <name type="scientific">Neonectria punicea</name>
    <dbReference type="NCBI Taxonomy" id="979145"/>
    <lineage>
        <taxon>Eukaryota</taxon>
        <taxon>Fungi</taxon>
        <taxon>Dikarya</taxon>
        <taxon>Ascomycota</taxon>
        <taxon>Pezizomycotina</taxon>
        <taxon>Sordariomycetes</taxon>
        <taxon>Hypocreomycetidae</taxon>
        <taxon>Hypocreales</taxon>
        <taxon>Nectriaceae</taxon>
        <taxon>Neonectria</taxon>
    </lineage>
</organism>
<feature type="compositionally biased region" description="Acidic residues" evidence="1">
    <location>
        <begin position="152"/>
        <end position="168"/>
    </location>
</feature>
<name>A0ABR1HQX1_9HYPO</name>
<dbReference type="EMBL" id="JAZAVJ010000009">
    <property type="protein sequence ID" value="KAK7423582.1"/>
    <property type="molecule type" value="Genomic_DNA"/>
</dbReference>
<evidence type="ECO:0000256" key="1">
    <source>
        <dbReference type="SAM" id="MobiDB-lite"/>
    </source>
</evidence>
<evidence type="ECO:0000313" key="3">
    <source>
        <dbReference type="Proteomes" id="UP001498476"/>
    </source>
</evidence>
<feature type="compositionally biased region" description="Basic and acidic residues" evidence="1">
    <location>
        <begin position="46"/>
        <end position="71"/>
    </location>
</feature>
<evidence type="ECO:0000313" key="2">
    <source>
        <dbReference type="EMBL" id="KAK7423582.1"/>
    </source>
</evidence>
<feature type="compositionally biased region" description="Polar residues" evidence="1">
    <location>
        <begin position="270"/>
        <end position="298"/>
    </location>
</feature>
<comment type="caution">
    <text evidence="2">The sequence shown here is derived from an EMBL/GenBank/DDBJ whole genome shotgun (WGS) entry which is preliminary data.</text>
</comment>
<feature type="compositionally biased region" description="Pro residues" evidence="1">
    <location>
        <begin position="396"/>
        <end position="405"/>
    </location>
</feature>
<feature type="compositionally biased region" description="Basic and acidic residues" evidence="1">
    <location>
        <begin position="169"/>
        <end position="206"/>
    </location>
</feature>
<feature type="compositionally biased region" description="Basic and acidic residues" evidence="1">
    <location>
        <begin position="82"/>
        <end position="93"/>
    </location>
</feature>
<feature type="region of interest" description="Disordered" evidence="1">
    <location>
        <begin position="14"/>
        <end position="101"/>
    </location>
</feature>
<dbReference type="Proteomes" id="UP001498476">
    <property type="component" value="Unassembled WGS sequence"/>
</dbReference>
<feature type="compositionally biased region" description="Basic and acidic residues" evidence="1">
    <location>
        <begin position="120"/>
        <end position="133"/>
    </location>
</feature>